<dbReference type="InterPro" id="IPR032623">
    <property type="entry name" value="FecR_N"/>
</dbReference>
<gene>
    <name evidence="3" type="ORF">CLG96_06495</name>
</gene>
<feature type="domain" description="FecR N-terminal" evidence="2">
    <location>
        <begin position="8"/>
        <end position="47"/>
    </location>
</feature>
<evidence type="ECO:0000313" key="3">
    <source>
        <dbReference type="EMBL" id="PTQ12197.1"/>
    </source>
</evidence>
<dbReference type="AlphaFoldDB" id="A0A2T5FZW1"/>
<sequence length="314" mass="34268">MRDIETIAAEWALRVDAGRLEPAARADLDSWLASDPRHRGAFLRAQAGLCLIDEARDLDHAREPSGVETVLQASPPRRPWRVAAALATAACAAGLAMFMAPTPPKGVHQTAVGELRQVAMEDGSLAVINTDSIVRVALAEDRRTIDLKQGEAWFEVAKDRRRPFVVDVGQVHVRATGTAFSVRKLPQAIQVVVTEGEVLAWNDDRPEQRVAISAGNEASLSLLSSRMPIVQPAKEQALAWRDGHIVLDGLTIAEAAEEFNRYNQRKIVIRTAELGRSKMVGYFKINQPGLFAGAAARVTGAKVSYSDNDIVMYM</sequence>
<keyword evidence="4" id="KW-1185">Reference proteome</keyword>
<organism evidence="3 4">
    <name type="scientific">Sphingomonas oleivorans</name>
    <dbReference type="NCBI Taxonomy" id="1735121"/>
    <lineage>
        <taxon>Bacteria</taxon>
        <taxon>Pseudomonadati</taxon>
        <taxon>Pseudomonadota</taxon>
        <taxon>Alphaproteobacteria</taxon>
        <taxon>Sphingomonadales</taxon>
        <taxon>Sphingomonadaceae</taxon>
        <taxon>Sphingomonas</taxon>
    </lineage>
</organism>
<dbReference type="GO" id="GO:0016989">
    <property type="term" value="F:sigma factor antagonist activity"/>
    <property type="evidence" value="ECO:0007669"/>
    <property type="project" value="TreeGrafter"/>
</dbReference>
<dbReference type="OrthoDB" id="9798846at2"/>
<dbReference type="Pfam" id="PF04773">
    <property type="entry name" value="FecR"/>
    <property type="match status" value="1"/>
</dbReference>
<dbReference type="Proteomes" id="UP000244162">
    <property type="component" value="Unassembled WGS sequence"/>
</dbReference>
<dbReference type="InterPro" id="IPR006860">
    <property type="entry name" value="FecR"/>
</dbReference>
<dbReference type="PIRSF" id="PIRSF018266">
    <property type="entry name" value="FecR"/>
    <property type="match status" value="1"/>
</dbReference>
<protein>
    <submittedName>
        <fullName evidence="3">Iron dicitrate transport regulator FecR</fullName>
    </submittedName>
</protein>
<comment type="caution">
    <text evidence="3">The sequence shown here is derived from an EMBL/GenBank/DDBJ whole genome shotgun (WGS) entry which is preliminary data.</text>
</comment>
<evidence type="ECO:0000259" key="1">
    <source>
        <dbReference type="Pfam" id="PF04773"/>
    </source>
</evidence>
<name>A0A2T5FZW1_9SPHN</name>
<dbReference type="EMBL" id="NWBU01000005">
    <property type="protein sequence ID" value="PTQ12197.1"/>
    <property type="molecule type" value="Genomic_DNA"/>
</dbReference>
<accession>A0A2T5FZW1</accession>
<reference evidence="3 4" key="1">
    <citation type="submission" date="2017-09" db="EMBL/GenBank/DDBJ databases">
        <title>Sphingomonas panjinensis sp.nov., isolated from oil-contaminated soil.</title>
        <authorList>
            <person name="Wang L."/>
            <person name="Chen L."/>
        </authorList>
    </citation>
    <scope>NUCLEOTIDE SEQUENCE [LARGE SCALE GENOMIC DNA]</scope>
    <source>
        <strain evidence="3 4">FW-11</strain>
    </source>
</reference>
<feature type="domain" description="FecR protein" evidence="1">
    <location>
        <begin position="108"/>
        <end position="198"/>
    </location>
</feature>
<evidence type="ECO:0000313" key="4">
    <source>
        <dbReference type="Proteomes" id="UP000244162"/>
    </source>
</evidence>
<evidence type="ECO:0000259" key="2">
    <source>
        <dbReference type="Pfam" id="PF16220"/>
    </source>
</evidence>
<dbReference type="Gene3D" id="2.60.120.1440">
    <property type="match status" value="1"/>
</dbReference>
<proteinExistence type="predicted"/>
<dbReference type="InterPro" id="IPR012373">
    <property type="entry name" value="Ferrdict_sens_TM"/>
</dbReference>
<dbReference type="RefSeq" id="WP_107967062.1">
    <property type="nucleotide sequence ID" value="NZ_NWBU01000005.1"/>
</dbReference>
<dbReference type="Pfam" id="PF16220">
    <property type="entry name" value="DUF4880"/>
    <property type="match status" value="1"/>
</dbReference>
<dbReference type="PANTHER" id="PTHR30273">
    <property type="entry name" value="PERIPLASMIC SIGNAL SENSOR AND SIGMA FACTOR ACTIVATOR FECR-RELATED"/>
    <property type="match status" value="1"/>
</dbReference>
<dbReference type="PANTHER" id="PTHR30273:SF2">
    <property type="entry name" value="PROTEIN FECR"/>
    <property type="match status" value="1"/>
</dbReference>